<keyword evidence="2" id="KW-1185">Reference proteome</keyword>
<organism evidence="1 2">
    <name type="scientific">Auriscalpium vulgare</name>
    <dbReference type="NCBI Taxonomy" id="40419"/>
    <lineage>
        <taxon>Eukaryota</taxon>
        <taxon>Fungi</taxon>
        <taxon>Dikarya</taxon>
        <taxon>Basidiomycota</taxon>
        <taxon>Agaricomycotina</taxon>
        <taxon>Agaricomycetes</taxon>
        <taxon>Russulales</taxon>
        <taxon>Auriscalpiaceae</taxon>
        <taxon>Auriscalpium</taxon>
    </lineage>
</organism>
<gene>
    <name evidence="1" type="ORF">FA95DRAFT_1568406</name>
</gene>
<accession>A0ACB8SE90</accession>
<comment type="caution">
    <text evidence="1">The sequence shown here is derived from an EMBL/GenBank/DDBJ whole genome shotgun (WGS) entry which is preliminary data.</text>
</comment>
<sequence>MAAEEYEIETIMKAKAFKRGKKMDWKYYVKWKGYDDESDNTWEPSHSFQGSADEIINIFWQRVDLGERDRTDVNAFKSGEEVLPKGPPRRGRPSFGRSAASSSAKQPEVTETKNIGKKRGRPSTLTEPDSPVKRGRTSRTARESTTPERIPSPAPDSTDDEIRLVPTPKRSKTASKNGVASRRAAPATQDVEMLEEVPDSTEELILPAPGLASEEDVGTPEPPSLPARLPAPDLLAASRTPARRARGALKKATDKPTPTSARSTRSSRSKKVQVLDTTEVIEITDDSDEDAPGPSGSKESPPSVTRRVSGSKAGPGRSSRGMKPRNASLLSFNKGKLTTLARQPQKAEAEEALEVAEHLASEGSRIDSTTFNTVSGSNGTSTNVEITMAVDPPKPQPGEELMLLVALKEAEAGPLPDFDDTDAEGEPESPVQEQAPLRAGPELPAVMPTSVKFPEAKSKDTGKAWSSTIFGPLTLGFKTSFTSPQLPASEPSTSQAASPCLFSLSSSTALPVALKDVTSASTLPLSQLSNILKPGPKGPPGALYKGEAATALLDALETGGSAARLVLHDTADSKQGSSFSALRSQLDAGGLFIVMAGAEIVASCSATNQAFVEKLKVPAQLRGLGETVIVSHVRVVNGNAYANAAGQAEKSPGW</sequence>
<name>A0ACB8SE90_9AGAM</name>
<dbReference type="Proteomes" id="UP000814033">
    <property type="component" value="Unassembled WGS sequence"/>
</dbReference>
<evidence type="ECO:0000313" key="2">
    <source>
        <dbReference type="Proteomes" id="UP000814033"/>
    </source>
</evidence>
<reference evidence="1" key="2">
    <citation type="journal article" date="2022" name="New Phytol.">
        <title>Evolutionary transition to the ectomycorrhizal habit in the genomes of a hyperdiverse lineage of mushroom-forming fungi.</title>
        <authorList>
            <person name="Looney B."/>
            <person name="Miyauchi S."/>
            <person name="Morin E."/>
            <person name="Drula E."/>
            <person name="Courty P.E."/>
            <person name="Kohler A."/>
            <person name="Kuo A."/>
            <person name="LaButti K."/>
            <person name="Pangilinan J."/>
            <person name="Lipzen A."/>
            <person name="Riley R."/>
            <person name="Andreopoulos W."/>
            <person name="He G."/>
            <person name="Johnson J."/>
            <person name="Nolan M."/>
            <person name="Tritt A."/>
            <person name="Barry K.W."/>
            <person name="Grigoriev I.V."/>
            <person name="Nagy L.G."/>
            <person name="Hibbett D."/>
            <person name="Henrissat B."/>
            <person name="Matheny P.B."/>
            <person name="Labbe J."/>
            <person name="Martin F.M."/>
        </authorList>
    </citation>
    <scope>NUCLEOTIDE SEQUENCE</scope>
    <source>
        <strain evidence="1">FP105234-sp</strain>
    </source>
</reference>
<reference evidence="1" key="1">
    <citation type="submission" date="2021-02" db="EMBL/GenBank/DDBJ databases">
        <authorList>
            <consortium name="DOE Joint Genome Institute"/>
            <person name="Ahrendt S."/>
            <person name="Looney B.P."/>
            <person name="Miyauchi S."/>
            <person name="Morin E."/>
            <person name="Drula E."/>
            <person name="Courty P.E."/>
            <person name="Chicoki N."/>
            <person name="Fauchery L."/>
            <person name="Kohler A."/>
            <person name="Kuo A."/>
            <person name="Labutti K."/>
            <person name="Pangilinan J."/>
            <person name="Lipzen A."/>
            <person name="Riley R."/>
            <person name="Andreopoulos W."/>
            <person name="He G."/>
            <person name="Johnson J."/>
            <person name="Barry K.W."/>
            <person name="Grigoriev I.V."/>
            <person name="Nagy L."/>
            <person name="Hibbett D."/>
            <person name="Henrissat B."/>
            <person name="Matheny P.B."/>
            <person name="Labbe J."/>
            <person name="Martin F."/>
        </authorList>
    </citation>
    <scope>NUCLEOTIDE SEQUENCE</scope>
    <source>
        <strain evidence="1">FP105234-sp</strain>
    </source>
</reference>
<dbReference type="EMBL" id="MU275838">
    <property type="protein sequence ID" value="KAI0054161.1"/>
    <property type="molecule type" value="Genomic_DNA"/>
</dbReference>
<proteinExistence type="predicted"/>
<protein>
    <submittedName>
        <fullName evidence="1">Uncharacterized protein</fullName>
    </submittedName>
</protein>
<evidence type="ECO:0000313" key="1">
    <source>
        <dbReference type="EMBL" id="KAI0054161.1"/>
    </source>
</evidence>